<accession>A0A5B8RFF7</accession>
<dbReference type="InterPro" id="IPR015422">
    <property type="entry name" value="PyrdxlP-dep_Trfase_small"/>
</dbReference>
<dbReference type="GO" id="GO:0031071">
    <property type="term" value="F:cysteine desulfurase activity"/>
    <property type="evidence" value="ECO:0007669"/>
    <property type="project" value="UniProtKB-EC"/>
</dbReference>
<dbReference type="Gene3D" id="3.40.640.10">
    <property type="entry name" value="Type I PLP-dependent aspartate aminotransferase-like (Major domain)"/>
    <property type="match status" value="1"/>
</dbReference>
<dbReference type="Gene3D" id="3.90.1150.10">
    <property type="entry name" value="Aspartate Aminotransferase, domain 1"/>
    <property type="match status" value="1"/>
</dbReference>
<organism evidence="2">
    <name type="scientific">uncultured organism</name>
    <dbReference type="NCBI Taxonomy" id="155900"/>
    <lineage>
        <taxon>unclassified sequences</taxon>
        <taxon>environmental samples</taxon>
    </lineage>
</organism>
<name>A0A5B8RFF7_9ZZZZ</name>
<keyword evidence="2" id="KW-0808">Transferase</keyword>
<proteinExistence type="predicted"/>
<dbReference type="InterPro" id="IPR000192">
    <property type="entry name" value="Aminotrans_V_dom"/>
</dbReference>
<dbReference type="InterPro" id="IPR015424">
    <property type="entry name" value="PyrdxlP-dep_Trfase"/>
</dbReference>
<evidence type="ECO:0000313" key="2">
    <source>
        <dbReference type="EMBL" id="QEA07590.1"/>
    </source>
</evidence>
<dbReference type="InterPro" id="IPR015421">
    <property type="entry name" value="PyrdxlP-dep_Trfase_major"/>
</dbReference>
<reference evidence="2" key="1">
    <citation type="submission" date="2019-06" db="EMBL/GenBank/DDBJ databases">
        <authorList>
            <person name="Murdoch R.W."/>
            <person name="Fathepure B."/>
        </authorList>
    </citation>
    <scope>NUCLEOTIDE SEQUENCE</scope>
</reference>
<dbReference type="PANTHER" id="PTHR43586">
    <property type="entry name" value="CYSTEINE DESULFURASE"/>
    <property type="match status" value="1"/>
</dbReference>
<evidence type="ECO:0000259" key="1">
    <source>
        <dbReference type="Pfam" id="PF00266"/>
    </source>
</evidence>
<sequence>MHDEFPQDESLIYLNHAGVSPWPKRTADAVAAFAGVNARRGAADYPAWLRTEARLREQLAWLVGAEGSDDITLVANTSEGLSMVAHGLRWRAGDNVVINDQEFPSNRMVWESLAERHGVEIREVTLTGAEDPEGALIDAMDEYTRVLPVSAVQYGSGLRIDLERLGSACSEAGALFCVDAIQQLGALPFDATAVGADFVVADGHKWMMGPEGLGVLYTTPAAREALELNRFGWHMAEALGDFDRRDWAPAASGRRFEAGSPNMLGIHALSASLSLIEDEGIQAIGDSVMTNARTLLERIADEPALSAVTPVAPERHAGIVTFRVAGVVNPGDLLGRLRGAGIPCAARAGGIRFSPHFYNTGEQLHAAVDRVLALAGG</sequence>
<feature type="domain" description="Aminotransferase class V" evidence="1">
    <location>
        <begin position="12"/>
        <end position="364"/>
    </location>
</feature>
<dbReference type="SUPFAM" id="SSF53383">
    <property type="entry name" value="PLP-dependent transferases"/>
    <property type="match status" value="1"/>
</dbReference>
<dbReference type="AlphaFoldDB" id="A0A5B8RFF7"/>
<dbReference type="PANTHER" id="PTHR43586:SF15">
    <property type="entry name" value="BLR3095 PROTEIN"/>
    <property type="match status" value="1"/>
</dbReference>
<dbReference type="EC" id="2.8.1.7" evidence="2"/>
<dbReference type="Pfam" id="PF00266">
    <property type="entry name" value="Aminotran_5"/>
    <property type="match status" value="1"/>
</dbReference>
<dbReference type="EMBL" id="MN079289">
    <property type="protein sequence ID" value="QEA07590.1"/>
    <property type="molecule type" value="Genomic_DNA"/>
</dbReference>
<gene>
    <name evidence="2" type="primary">sufS_2</name>
    <name evidence="2" type="ORF">KBTEX_03948</name>
</gene>
<protein>
    <submittedName>
        <fullName evidence="2">Cysteine desulfurase</fullName>
        <ecNumber evidence="2">2.8.1.7</ecNumber>
    </submittedName>
</protein>